<feature type="region of interest" description="Disordered" evidence="1">
    <location>
        <begin position="656"/>
        <end position="692"/>
    </location>
</feature>
<organism evidence="2 3">
    <name type="scientific">Aureococcus anophagefferens</name>
    <name type="common">Harmful bloom alga</name>
    <dbReference type="NCBI Taxonomy" id="44056"/>
    <lineage>
        <taxon>Eukaryota</taxon>
        <taxon>Sar</taxon>
        <taxon>Stramenopiles</taxon>
        <taxon>Ochrophyta</taxon>
        <taxon>Pelagophyceae</taxon>
        <taxon>Pelagomonadales</taxon>
        <taxon>Pelagomonadaceae</taxon>
        <taxon>Aureococcus</taxon>
    </lineage>
</organism>
<accession>A0ABR1FQU0</accession>
<feature type="compositionally biased region" description="Low complexity" evidence="1">
    <location>
        <begin position="20"/>
        <end position="45"/>
    </location>
</feature>
<feature type="compositionally biased region" description="Basic and acidic residues" evidence="1">
    <location>
        <begin position="504"/>
        <end position="531"/>
    </location>
</feature>
<feature type="compositionally biased region" description="Low complexity" evidence="1">
    <location>
        <begin position="656"/>
        <end position="671"/>
    </location>
</feature>
<dbReference type="EMBL" id="JBBJCI010000288">
    <property type="protein sequence ID" value="KAK7235951.1"/>
    <property type="molecule type" value="Genomic_DNA"/>
</dbReference>
<keyword evidence="3" id="KW-1185">Reference proteome</keyword>
<gene>
    <name evidence="2" type="ORF">SO694_00065127</name>
</gene>
<dbReference type="Proteomes" id="UP001363151">
    <property type="component" value="Unassembled WGS sequence"/>
</dbReference>
<sequence length="705" mass="76952">MHGPVDVAAVAAAADAAVAAAGSPAAADGRGAGTTRSATRRTPGARAHRVRLRVSGAAGRCLENISQRSPASIDPQPMEMLEQQVVPNTAPPAAPTAPPESLPAEPPALDPKPAADPAPSSEVVTPEVVAADSDSDDDLELEGLIACQETTFHEAPPPPRSPSPAGPDYAGLADLSRERLACRVAGRRRRRRDPDVLGRRRAAGRRPRRRGLHDDGALRAHLRVLLRGRRPRVPRPRARRSGGRRRSARAAAAAAGAQGAQAAGRRAHARRPRPDDEPATYDGVVYRMGERVRARYNRGSVAYGALVARVYREADGPLYDLVYDDGFRDARLPARFIRDVVRASPLEIRRADSRDWIFFESQAIALRQLGPLLTQQMLLRLLHSKAWDDDPFRARRVDAKAGVKIRNARDREQDDDFRPNRAVGDPVLAQYDRAGIFYKGTISKVHDGGRAYDVRYEDGDEELDIDAYYVLDADDPRGAEGVEGLDGLVEAEPPRPAKQAKKRPRDEKPAKKKDRDETFPRPPRPVEVRRRGSDAWTHFASLSKAAKHYKNLPAWLVQRLVSDPTLKHDVFECRAADAAPPPAKKARGACEAGAVVVLRSGGCWRRGVADGEGAVAFEDGKTRAVDAADGRPSLGRVAAVDADDDGARPCVRPVERAPAPRAARTSAGASFARRRRARGRRRARRRRRRALRAENARLRAALDAR</sequence>
<comment type="caution">
    <text evidence="2">The sequence shown here is derived from an EMBL/GenBank/DDBJ whole genome shotgun (WGS) entry which is preliminary data.</text>
</comment>
<evidence type="ECO:0000256" key="1">
    <source>
        <dbReference type="SAM" id="MobiDB-lite"/>
    </source>
</evidence>
<feature type="region of interest" description="Disordered" evidence="1">
    <location>
        <begin position="88"/>
        <end position="125"/>
    </location>
</feature>
<feature type="compositionally biased region" description="Pro residues" evidence="1">
    <location>
        <begin position="155"/>
        <end position="165"/>
    </location>
</feature>
<name>A0ABR1FQU0_AURAN</name>
<evidence type="ECO:0000313" key="2">
    <source>
        <dbReference type="EMBL" id="KAK7235951.1"/>
    </source>
</evidence>
<feature type="region of interest" description="Disordered" evidence="1">
    <location>
        <begin position="183"/>
        <end position="281"/>
    </location>
</feature>
<dbReference type="Gene3D" id="2.30.30.140">
    <property type="match status" value="1"/>
</dbReference>
<feature type="compositionally biased region" description="Pro residues" evidence="1">
    <location>
        <begin position="89"/>
        <end position="116"/>
    </location>
</feature>
<dbReference type="CDD" id="cd04508">
    <property type="entry name" value="Tudor_SF"/>
    <property type="match status" value="1"/>
</dbReference>
<feature type="compositionally biased region" description="Basic residues" evidence="1">
    <location>
        <begin position="199"/>
        <end position="211"/>
    </location>
</feature>
<evidence type="ECO:0000313" key="3">
    <source>
        <dbReference type="Proteomes" id="UP001363151"/>
    </source>
</evidence>
<proteinExistence type="predicted"/>
<reference evidence="2 3" key="1">
    <citation type="submission" date="2024-03" db="EMBL/GenBank/DDBJ databases">
        <title>Aureococcus anophagefferens CCMP1851 and Kratosvirus quantuckense: Draft genome of a second virus-susceptible host strain in the model system.</title>
        <authorList>
            <person name="Chase E."/>
            <person name="Truchon A.R."/>
            <person name="Schepens W."/>
            <person name="Wilhelm S.W."/>
        </authorList>
    </citation>
    <scope>NUCLEOTIDE SEQUENCE [LARGE SCALE GENOMIC DNA]</scope>
    <source>
        <strain evidence="2 3">CCMP1851</strain>
    </source>
</reference>
<feature type="region of interest" description="Disordered" evidence="1">
    <location>
        <begin position="20"/>
        <end position="48"/>
    </location>
</feature>
<feature type="compositionally biased region" description="Low complexity" evidence="1">
    <location>
        <begin position="249"/>
        <end position="264"/>
    </location>
</feature>
<protein>
    <recommendedName>
        <fullName evidence="4">Tudor domain-containing protein</fullName>
    </recommendedName>
</protein>
<feature type="region of interest" description="Disordered" evidence="1">
    <location>
        <begin position="480"/>
        <end position="531"/>
    </location>
</feature>
<feature type="region of interest" description="Disordered" evidence="1">
    <location>
        <begin position="152"/>
        <end position="171"/>
    </location>
</feature>
<feature type="compositionally biased region" description="Basic residues" evidence="1">
    <location>
        <begin position="220"/>
        <end position="248"/>
    </location>
</feature>
<evidence type="ECO:0008006" key="4">
    <source>
        <dbReference type="Google" id="ProtNLM"/>
    </source>
</evidence>
<feature type="compositionally biased region" description="Basic residues" evidence="1">
    <location>
        <begin position="672"/>
        <end position="690"/>
    </location>
</feature>